<name>A0ABD0J6C3_9CAEN</name>
<keyword evidence="2" id="KW-1185">Reference proteome</keyword>
<dbReference type="Proteomes" id="UP001519460">
    <property type="component" value="Unassembled WGS sequence"/>
</dbReference>
<reference evidence="1 2" key="1">
    <citation type="journal article" date="2023" name="Sci. Data">
        <title>Genome assembly of the Korean intertidal mud-creeper Batillaria attramentaria.</title>
        <authorList>
            <person name="Patra A.K."/>
            <person name="Ho P.T."/>
            <person name="Jun S."/>
            <person name="Lee S.J."/>
            <person name="Kim Y."/>
            <person name="Won Y.J."/>
        </authorList>
    </citation>
    <scope>NUCLEOTIDE SEQUENCE [LARGE SCALE GENOMIC DNA]</scope>
    <source>
        <strain evidence="1">Wonlab-2016</strain>
    </source>
</reference>
<proteinExistence type="predicted"/>
<gene>
    <name evidence="1" type="ORF">BaRGS_00038225</name>
</gene>
<organism evidence="1 2">
    <name type="scientific">Batillaria attramentaria</name>
    <dbReference type="NCBI Taxonomy" id="370345"/>
    <lineage>
        <taxon>Eukaryota</taxon>
        <taxon>Metazoa</taxon>
        <taxon>Spiralia</taxon>
        <taxon>Lophotrochozoa</taxon>
        <taxon>Mollusca</taxon>
        <taxon>Gastropoda</taxon>
        <taxon>Caenogastropoda</taxon>
        <taxon>Sorbeoconcha</taxon>
        <taxon>Cerithioidea</taxon>
        <taxon>Batillariidae</taxon>
        <taxon>Batillaria</taxon>
    </lineage>
</organism>
<evidence type="ECO:0000313" key="1">
    <source>
        <dbReference type="EMBL" id="KAK7463216.1"/>
    </source>
</evidence>
<evidence type="ECO:0000313" key="2">
    <source>
        <dbReference type="Proteomes" id="UP001519460"/>
    </source>
</evidence>
<dbReference type="EMBL" id="JACVVK020000607">
    <property type="protein sequence ID" value="KAK7463216.1"/>
    <property type="molecule type" value="Genomic_DNA"/>
</dbReference>
<accession>A0ABD0J6C3</accession>
<protein>
    <submittedName>
        <fullName evidence="1">Uncharacterized protein</fullName>
    </submittedName>
</protein>
<dbReference type="AlphaFoldDB" id="A0ABD0J6C3"/>
<sequence>MAAKVLVGSVYTRKYIPQKRDEFTQPDSQQSTSCHKQLTAAYGETVGVPIKLLLHELSKRYGMYECAVFECTDAQL</sequence>
<comment type="caution">
    <text evidence="1">The sequence shown here is derived from an EMBL/GenBank/DDBJ whole genome shotgun (WGS) entry which is preliminary data.</text>
</comment>